<dbReference type="EMBL" id="JAFNEN010000775">
    <property type="protein sequence ID" value="KAG8177533.1"/>
    <property type="molecule type" value="Genomic_DNA"/>
</dbReference>
<protein>
    <recommendedName>
        <fullName evidence="3">Helitron helicase-like domain-containing protein</fullName>
    </recommendedName>
</protein>
<evidence type="ECO:0000313" key="2">
    <source>
        <dbReference type="Proteomes" id="UP000827092"/>
    </source>
</evidence>
<evidence type="ECO:0008006" key="3">
    <source>
        <dbReference type="Google" id="ProtNLM"/>
    </source>
</evidence>
<dbReference type="AlphaFoldDB" id="A0AAV6U0A7"/>
<comment type="caution">
    <text evidence="1">The sequence shown here is derived from an EMBL/GenBank/DDBJ whole genome shotgun (WGS) entry which is preliminary data.</text>
</comment>
<proteinExistence type="predicted"/>
<sequence length="367" mass="42298">MPLVREVVRIEERPLKESIARLAARRKSALENYRLYLRQQSSTKQNSRQEHFEIRQPSTSKAYFYNNNVDEETNMEIVQAEDEIIMELNLVTQNIPDCDVEDFVAERVNGSTIRKKRVTKTAAGDITSGAYGNVKKYAMDELKVKCVHCGAVRFAELKGRSVHSCCHSGQDLLTSTNGDAQHFSQRIRAYNYSFAFATFGAYLEEAQRGPLLIKIQGQVYHHAMTSLENVRDNAPRNGQIYIYDDVEAASRMRIDLDRPDLNIRLERLMREINPFAQKYKMLRDMTINGEEYVLDFVKYECDDKRYNRPTTSEVAIMIVSKDGSVPSVDLKVYPKQECNRESTILKQTSQHSDPMTFPILFPHDHFG</sequence>
<keyword evidence="2" id="KW-1185">Reference proteome</keyword>
<dbReference type="Proteomes" id="UP000827092">
    <property type="component" value="Unassembled WGS sequence"/>
</dbReference>
<reference evidence="1 2" key="1">
    <citation type="journal article" date="2022" name="Nat. Ecol. Evol.">
        <title>A masculinizing supergene underlies an exaggerated male reproductive morph in a spider.</title>
        <authorList>
            <person name="Hendrickx F."/>
            <person name="De Corte Z."/>
            <person name="Sonet G."/>
            <person name="Van Belleghem S.M."/>
            <person name="Kostlbacher S."/>
            <person name="Vangestel C."/>
        </authorList>
    </citation>
    <scope>NUCLEOTIDE SEQUENCE [LARGE SCALE GENOMIC DNA]</scope>
    <source>
        <strain evidence="1">W744_W776</strain>
    </source>
</reference>
<organism evidence="1 2">
    <name type="scientific">Oedothorax gibbosus</name>
    <dbReference type="NCBI Taxonomy" id="931172"/>
    <lineage>
        <taxon>Eukaryota</taxon>
        <taxon>Metazoa</taxon>
        <taxon>Ecdysozoa</taxon>
        <taxon>Arthropoda</taxon>
        <taxon>Chelicerata</taxon>
        <taxon>Arachnida</taxon>
        <taxon>Araneae</taxon>
        <taxon>Araneomorphae</taxon>
        <taxon>Entelegynae</taxon>
        <taxon>Araneoidea</taxon>
        <taxon>Linyphiidae</taxon>
        <taxon>Erigoninae</taxon>
        <taxon>Oedothorax</taxon>
    </lineage>
</organism>
<dbReference type="PANTHER" id="PTHR45786">
    <property type="entry name" value="DNA BINDING PROTEIN-LIKE"/>
    <property type="match status" value="1"/>
</dbReference>
<accession>A0AAV6U0A7</accession>
<gene>
    <name evidence="1" type="ORF">JTE90_023438</name>
</gene>
<dbReference type="PANTHER" id="PTHR45786:SF74">
    <property type="entry name" value="ATP-DEPENDENT DNA HELICASE"/>
    <property type="match status" value="1"/>
</dbReference>
<name>A0AAV6U0A7_9ARAC</name>
<evidence type="ECO:0000313" key="1">
    <source>
        <dbReference type="EMBL" id="KAG8177533.1"/>
    </source>
</evidence>